<organism evidence="1 2">
    <name type="scientific">Paragonimus westermani</name>
    <dbReference type="NCBI Taxonomy" id="34504"/>
    <lineage>
        <taxon>Eukaryota</taxon>
        <taxon>Metazoa</taxon>
        <taxon>Spiralia</taxon>
        <taxon>Lophotrochozoa</taxon>
        <taxon>Platyhelminthes</taxon>
        <taxon>Trematoda</taxon>
        <taxon>Digenea</taxon>
        <taxon>Plagiorchiida</taxon>
        <taxon>Troglotremata</taxon>
        <taxon>Troglotrematidae</taxon>
        <taxon>Paragonimus</taxon>
    </lineage>
</organism>
<dbReference type="EMBL" id="QNGE01003380">
    <property type="protein sequence ID" value="KAA3674123.1"/>
    <property type="molecule type" value="Genomic_DNA"/>
</dbReference>
<name>A0A5J4NF95_9TREM</name>
<dbReference type="AlphaFoldDB" id="A0A5J4NF95"/>
<proteinExistence type="predicted"/>
<protein>
    <submittedName>
        <fullName evidence="1">Uncharacterized protein</fullName>
    </submittedName>
</protein>
<comment type="caution">
    <text evidence="1">The sequence shown here is derived from an EMBL/GenBank/DDBJ whole genome shotgun (WGS) entry which is preliminary data.</text>
</comment>
<reference evidence="1 2" key="1">
    <citation type="journal article" date="2019" name="Gigascience">
        <title>Whole-genome sequence of the oriental lung fluke Paragonimus westermani.</title>
        <authorList>
            <person name="Oey H."/>
            <person name="Zakrzewski M."/>
            <person name="Narain K."/>
            <person name="Devi K.R."/>
            <person name="Agatsuma T."/>
            <person name="Nawaratna S."/>
            <person name="Gobert G.N."/>
            <person name="Jones M.K."/>
            <person name="Ragan M.A."/>
            <person name="McManus D.P."/>
            <person name="Krause L."/>
        </authorList>
    </citation>
    <scope>NUCLEOTIDE SEQUENCE [LARGE SCALE GENOMIC DNA]</scope>
    <source>
        <strain evidence="1 2">IND2009</strain>
    </source>
</reference>
<evidence type="ECO:0000313" key="1">
    <source>
        <dbReference type="EMBL" id="KAA3674123.1"/>
    </source>
</evidence>
<gene>
    <name evidence="1" type="ORF">DEA37_0013576</name>
</gene>
<feature type="non-terminal residue" evidence="1">
    <location>
        <position position="188"/>
    </location>
</feature>
<evidence type="ECO:0000313" key="2">
    <source>
        <dbReference type="Proteomes" id="UP000324629"/>
    </source>
</evidence>
<dbReference type="Proteomes" id="UP000324629">
    <property type="component" value="Unassembled WGS sequence"/>
</dbReference>
<accession>A0A5J4NF95</accession>
<keyword evidence="2" id="KW-1185">Reference proteome</keyword>
<sequence length="188" mass="21147">MPSCLWRVSCLRDRLHSLVPIPILLLCLALRLLASEENWLSVGRTALSVTPHVRCLPSTISSKITVEWLTGAGVSREYRLESATSPQGTTTSRQNSFIVHLETPNLSDISFLDLRVIRNTSQGAALLPIRVPFNPSGSRLILPVTYELRLLYDLNSEGKSVTLYRLVWRALDNQTEQSLARYLVLIYN</sequence>